<dbReference type="Proteomes" id="UP000317421">
    <property type="component" value="Unassembled WGS sequence"/>
</dbReference>
<dbReference type="PANTHER" id="PTHR33490">
    <property type="entry name" value="BLR5614 PROTEIN-RELATED"/>
    <property type="match status" value="1"/>
</dbReference>
<dbReference type="OrthoDB" id="9804872at2"/>
<proteinExistence type="predicted"/>
<dbReference type="AlphaFoldDB" id="A0A5C5ZZ20"/>
<dbReference type="InterPro" id="IPR038765">
    <property type="entry name" value="Papain-like_cys_pep_sf"/>
</dbReference>
<protein>
    <submittedName>
        <fullName evidence="3">Transglutaminase-like superfamily protein</fullName>
    </submittedName>
</protein>
<dbReference type="PANTHER" id="PTHR33490:SF3">
    <property type="entry name" value="CONSERVED INTEGRAL MEMBRANE PROTEIN"/>
    <property type="match status" value="1"/>
</dbReference>
<feature type="chain" id="PRO_5023116893" evidence="1">
    <location>
        <begin position="28"/>
        <end position="344"/>
    </location>
</feature>
<accession>A0A5C5ZZ20</accession>
<comment type="caution">
    <text evidence="3">The sequence shown here is derived from an EMBL/GenBank/DDBJ whole genome shotgun (WGS) entry which is preliminary data.</text>
</comment>
<keyword evidence="1" id="KW-0732">Signal</keyword>
<dbReference type="Pfam" id="PF01841">
    <property type="entry name" value="Transglut_core"/>
    <property type="match status" value="1"/>
</dbReference>
<dbReference type="SUPFAM" id="SSF54001">
    <property type="entry name" value="Cysteine proteinases"/>
    <property type="match status" value="1"/>
</dbReference>
<evidence type="ECO:0000313" key="4">
    <source>
        <dbReference type="Proteomes" id="UP000317421"/>
    </source>
</evidence>
<dbReference type="Gene3D" id="3.10.620.30">
    <property type="match status" value="1"/>
</dbReference>
<organism evidence="3 4">
    <name type="scientific">Botrimarina colliarenosi</name>
    <dbReference type="NCBI Taxonomy" id="2528001"/>
    <lineage>
        <taxon>Bacteria</taxon>
        <taxon>Pseudomonadati</taxon>
        <taxon>Planctomycetota</taxon>
        <taxon>Planctomycetia</taxon>
        <taxon>Pirellulales</taxon>
        <taxon>Lacipirellulaceae</taxon>
        <taxon>Botrimarina</taxon>
    </lineage>
</organism>
<keyword evidence="4" id="KW-1185">Reference proteome</keyword>
<dbReference type="EMBL" id="SJPR01000011">
    <property type="protein sequence ID" value="TWT92330.1"/>
    <property type="molecule type" value="Genomic_DNA"/>
</dbReference>
<feature type="domain" description="Transglutaminase-like" evidence="2">
    <location>
        <begin position="227"/>
        <end position="286"/>
    </location>
</feature>
<dbReference type="InterPro" id="IPR002931">
    <property type="entry name" value="Transglutaminase-like"/>
</dbReference>
<reference evidence="3 4" key="1">
    <citation type="submission" date="2019-02" db="EMBL/GenBank/DDBJ databases">
        <title>Deep-cultivation of Planctomycetes and their phenomic and genomic characterization uncovers novel biology.</title>
        <authorList>
            <person name="Wiegand S."/>
            <person name="Jogler M."/>
            <person name="Boedeker C."/>
            <person name="Pinto D."/>
            <person name="Vollmers J."/>
            <person name="Rivas-Marin E."/>
            <person name="Kohn T."/>
            <person name="Peeters S.H."/>
            <person name="Heuer A."/>
            <person name="Rast P."/>
            <person name="Oberbeckmann S."/>
            <person name="Bunk B."/>
            <person name="Jeske O."/>
            <person name="Meyerdierks A."/>
            <person name="Storesund J.E."/>
            <person name="Kallscheuer N."/>
            <person name="Luecker S."/>
            <person name="Lage O.M."/>
            <person name="Pohl T."/>
            <person name="Merkel B.J."/>
            <person name="Hornburger P."/>
            <person name="Mueller R.-W."/>
            <person name="Bruemmer F."/>
            <person name="Labrenz M."/>
            <person name="Spormann A.M."/>
            <person name="Op Den Camp H."/>
            <person name="Overmann J."/>
            <person name="Amann R."/>
            <person name="Jetten M.S.M."/>
            <person name="Mascher T."/>
            <person name="Medema M.H."/>
            <person name="Devos D.P."/>
            <person name="Kaster A.-K."/>
            <person name="Ovreas L."/>
            <person name="Rohde M."/>
            <person name="Galperin M.Y."/>
            <person name="Jogler C."/>
        </authorList>
    </citation>
    <scope>NUCLEOTIDE SEQUENCE [LARGE SCALE GENOMIC DNA]</scope>
    <source>
        <strain evidence="3 4">Pla108</strain>
    </source>
</reference>
<sequence precursor="true">MPCRFPLLGLALLGATVPALFSPNASAQLLDAPVPYTAGYASETPEAPEEPVETTVRFRVGTVITAKRGACRDILAMVAVPIECAEQHVRLVEEDFSPGVKATFRDLAGGNARQMLVSIPFLDAGAEGRAILTYEVTTRTTLPPSEADEAQYVIPRRVPRGLRGYIGPSPFIESKHPKIKRLAREIEDELEEAEAAPSDWRRVEALYDYVMDHVEYLEGPDTSALTSLEAGSADCHGRSALFAALCRASGVPARMVWVNEHAYPEFYLQRGEDDEEGVWLPAESAGTRAFGEMPIARPILQKGDDFRVPEKRESLRYVTDYLIAYPATRGAGKPSVQYLREIVQ</sequence>
<evidence type="ECO:0000313" key="3">
    <source>
        <dbReference type="EMBL" id="TWT92330.1"/>
    </source>
</evidence>
<dbReference type="RefSeq" id="WP_146446799.1">
    <property type="nucleotide sequence ID" value="NZ_SJPR01000011.1"/>
</dbReference>
<evidence type="ECO:0000259" key="2">
    <source>
        <dbReference type="SMART" id="SM00460"/>
    </source>
</evidence>
<name>A0A5C5ZZ20_9BACT</name>
<feature type="signal peptide" evidence="1">
    <location>
        <begin position="1"/>
        <end position="27"/>
    </location>
</feature>
<gene>
    <name evidence="3" type="ORF">Pla108_41290</name>
</gene>
<dbReference type="SMART" id="SM00460">
    <property type="entry name" value="TGc"/>
    <property type="match status" value="1"/>
</dbReference>
<evidence type="ECO:0000256" key="1">
    <source>
        <dbReference type="SAM" id="SignalP"/>
    </source>
</evidence>